<dbReference type="InterPro" id="IPR047640">
    <property type="entry name" value="RpiR-like"/>
</dbReference>
<gene>
    <name evidence="6" type="ORF">H0241_18895</name>
</gene>
<dbReference type="InterPro" id="IPR000281">
    <property type="entry name" value="HTH_RpiR"/>
</dbReference>
<keyword evidence="3" id="KW-0804">Transcription</keyword>
<evidence type="ECO:0000259" key="5">
    <source>
        <dbReference type="PROSITE" id="PS51464"/>
    </source>
</evidence>
<keyword evidence="7" id="KW-1185">Reference proteome</keyword>
<feature type="domain" description="SIS" evidence="5">
    <location>
        <begin position="118"/>
        <end position="258"/>
    </location>
</feature>
<dbReference type="GO" id="GO:1901135">
    <property type="term" value="P:carbohydrate derivative metabolic process"/>
    <property type="evidence" value="ECO:0007669"/>
    <property type="project" value="InterPro"/>
</dbReference>
<dbReference type="Gene3D" id="1.10.10.10">
    <property type="entry name" value="Winged helix-like DNA-binding domain superfamily/Winged helix DNA-binding domain"/>
    <property type="match status" value="1"/>
</dbReference>
<dbReference type="Pfam" id="PF01380">
    <property type="entry name" value="SIS"/>
    <property type="match status" value="1"/>
</dbReference>
<name>A0A838B861_9HYPH</name>
<reference evidence="6 7" key="1">
    <citation type="submission" date="2020-07" db="EMBL/GenBank/DDBJ databases">
        <title>Definition of the novel symbiovar canariense within Mesorhizobium novociceri, a new species of genus Mesorhizobium nodulating Cicer canariense in the Caldera de Taburiente National Park (La Palma, Canary Islands).</title>
        <authorList>
            <person name="Leon-Barrios M."/>
            <person name="Perez-Yepez J."/>
            <person name="Flores-Felix J.D."/>
            <person name="Ramirez-Baena M.H."/>
            <person name="Pulido-Suarez L."/>
            <person name="Igual J.M."/>
            <person name="Velazquez E."/>
            <person name="Peix A."/>
        </authorList>
    </citation>
    <scope>NUCLEOTIDE SEQUENCE [LARGE SCALE GENOMIC DNA]</scope>
    <source>
        <strain evidence="6 7">CCANP35</strain>
    </source>
</reference>
<evidence type="ECO:0000259" key="4">
    <source>
        <dbReference type="PROSITE" id="PS51071"/>
    </source>
</evidence>
<evidence type="ECO:0000313" key="7">
    <source>
        <dbReference type="Proteomes" id="UP000558284"/>
    </source>
</evidence>
<feature type="domain" description="HTH rpiR-type" evidence="4">
    <location>
        <begin position="3"/>
        <end position="79"/>
    </location>
</feature>
<dbReference type="GO" id="GO:0097367">
    <property type="term" value="F:carbohydrate derivative binding"/>
    <property type="evidence" value="ECO:0007669"/>
    <property type="project" value="InterPro"/>
</dbReference>
<dbReference type="SUPFAM" id="SSF46689">
    <property type="entry name" value="Homeodomain-like"/>
    <property type="match status" value="1"/>
</dbReference>
<keyword evidence="1" id="KW-0805">Transcription regulation</keyword>
<dbReference type="InterPro" id="IPR036388">
    <property type="entry name" value="WH-like_DNA-bd_sf"/>
</dbReference>
<accession>A0A838B861</accession>
<evidence type="ECO:0000313" key="6">
    <source>
        <dbReference type="EMBL" id="MBA1142322.1"/>
    </source>
</evidence>
<dbReference type="RefSeq" id="WP_155936649.1">
    <property type="nucleotide sequence ID" value="NZ_JACDTY010000009.1"/>
</dbReference>
<dbReference type="SUPFAM" id="SSF53697">
    <property type="entry name" value="SIS domain"/>
    <property type="match status" value="1"/>
</dbReference>
<dbReference type="Proteomes" id="UP000558284">
    <property type="component" value="Unassembled WGS sequence"/>
</dbReference>
<sequence>MQENVIARLRSSQPSLSPALLRIGEYVLKDPSVVVNQTITEVADGAGASEASVLRFCRDIGFTSFQRFKLALGIELSSGRAKEVRTPSGDIVEDALSEVITALTRTGDLLDRSQLSSAAKHIVKATSIDLYGVAGSASVARYAHYSFTRLGLISRVLDDPHLAIMSAVGLGPKQVAIAISESGSTKETINAIVAAKATGAFTIAITSHIRSPIVAHANAVLASASSDTPIMRGFFLRTAGQYLILDLLTSMIAKTSKQAGISMQATAEATIDKSY</sequence>
<evidence type="ECO:0000256" key="1">
    <source>
        <dbReference type="ARBA" id="ARBA00023015"/>
    </source>
</evidence>
<dbReference type="Pfam" id="PF01418">
    <property type="entry name" value="HTH_6"/>
    <property type="match status" value="1"/>
</dbReference>
<dbReference type="InterPro" id="IPR009057">
    <property type="entry name" value="Homeodomain-like_sf"/>
</dbReference>
<dbReference type="CDD" id="cd05013">
    <property type="entry name" value="SIS_RpiR"/>
    <property type="match status" value="1"/>
</dbReference>
<proteinExistence type="predicted"/>
<dbReference type="PANTHER" id="PTHR30514:SF1">
    <property type="entry name" value="HTH-TYPE TRANSCRIPTIONAL REGULATOR HEXR-RELATED"/>
    <property type="match status" value="1"/>
</dbReference>
<organism evidence="6 7">
    <name type="scientific">Mesorhizobium neociceri</name>
    <dbReference type="NCBI Taxonomy" id="1307853"/>
    <lineage>
        <taxon>Bacteria</taxon>
        <taxon>Pseudomonadati</taxon>
        <taxon>Pseudomonadota</taxon>
        <taxon>Alphaproteobacteria</taxon>
        <taxon>Hyphomicrobiales</taxon>
        <taxon>Phyllobacteriaceae</taxon>
        <taxon>Mesorhizobium</taxon>
    </lineage>
</organism>
<dbReference type="InterPro" id="IPR035472">
    <property type="entry name" value="RpiR-like_SIS"/>
</dbReference>
<dbReference type="PROSITE" id="PS51071">
    <property type="entry name" value="HTH_RPIR"/>
    <property type="match status" value="1"/>
</dbReference>
<protein>
    <submittedName>
        <fullName evidence="6">MurR/RpiR family transcriptional regulator</fullName>
    </submittedName>
</protein>
<evidence type="ECO:0000256" key="3">
    <source>
        <dbReference type="ARBA" id="ARBA00023163"/>
    </source>
</evidence>
<dbReference type="GO" id="GO:0003677">
    <property type="term" value="F:DNA binding"/>
    <property type="evidence" value="ECO:0007669"/>
    <property type="project" value="UniProtKB-KW"/>
</dbReference>
<comment type="caution">
    <text evidence="6">The sequence shown here is derived from an EMBL/GenBank/DDBJ whole genome shotgun (WGS) entry which is preliminary data.</text>
</comment>
<dbReference type="InterPro" id="IPR001347">
    <property type="entry name" value="SIS_dom"/>
</dbReference>
<evidence type="ECO:0000256" key="2">
    <source>
        <dbReference type="ARBA" id="ARBA00023125"/>
    </source>
</evidence>
<dbReference type="InterPro" id="IPR046348">
    <property type="entry name" value="SIS_dom_sf"/>
</dbReference>
<dbReference type="EMBL" id="JACDTY010000009">
    <property type="protein sequence ID" value="MBA1142322.1"/>
    <property type="molecule type" value="Genomic_DNA"/>
</dbReference>
<dbReference type="PROSITE" id="PS51464">
    <property type="entry name" value="SIS"/>
    <property type="match status" value="1"/>
</dbReference>
<dbReference type="Gene3D" id="3.40.50.10490">
    <property type="entry name" value="Glucose-6-phosphate isomerase like protein, domain 1"/>
    <property type="match status" value="1"/>
</dbReference>
<dbReference type="AlphaFoldDB" id="A0A838B861"/>
<dbReference type="PANTHER" id="PTHR30514">
    <property type="entry name" value="GLUCOKINASE"/>
    <property type="match status" value="1"/>
</dbReference>
<dbReference type="GO" id="GO:0003700">
    <property type="term" value="F:DNA-binding transcription factor activity"/>
    <property type="evidence" value="ECO:0007669"/>
    <property type="project" value="InterPro"/>
</dbReference>
<keyword evidence="2" id="KW-0238">DNA-binding</keyword>